<dbReference type="InterPro" id="IPR029035">
    <property type="entry name" value="DHS-like_NAD/FAD-binding_dom"/>
</dbReference>
<feature type="region of interest" description="Disordered" evidence="4">
    <location>
        <begin position="523"/>
        <end position="551"/>
    </location>
</feature>
<evidence type="ECO:0000256" key="4">
    <source>
        <dbReference type="SAM" id="MobiDB-lite"/>
    </source>
</evidence>
<dbReference type="GO" id="GO:0050660">
    <property type="term" value="F:flavin adenine dinucleotide binding"/>
    <property type="evidence" value="ECO:0007669"/>
    <property type="project" value="TreeGrafter"/>
</dbReference>
<dbReference type="InterPro" id="IPR012000">
    <property type="entry name" value="Thiamin_PyroP_enz_cen_dom"/>
</dbReference>
<dbReference type="InterPro" id="IPR012001">
    <property type="entry name" value="Thiamin_PyroP_enz_TPP-bd_dom"/>
</dbReference>
<evidence type="ECO:0000256" key="2">
    <source>
        <dbReference type="ARBA" id="ARBA00023052"/>
    </source>
</evidence>
<dbReference type="GO" id="GO:0044272">
    <property type="term" value="P:sulfur compound biosynthetic process"/>
    <property type="evidence" value="ECO:0007669"/>
    <property type="project" value="UniProtKB-ARBA"/>
</dbReference>
<feature type="domain" description="Thiamine pyrophosphate enzyme TPP-binding" evidence="6">
    <location>
        <begin position="387"/>
        <end position="536"/>
    </location>
</feature>
<dbReference type="Proteomes" id="UP000326302">
    <property type="component" value="Unassembled WGS sequence"/>
</dbReference>
<evidence type="ECO:0000259" key="5">
    <source>
        <dbReference type="Pfam" id="PF00205"/>
    </source>
</evidence>
<name>A0A5N5U3H2_9EURY</name>
<organism evidence="8 11">
    <name type="scientific">Halosegnis rubeus</name>
    <dbReference type="NCBI Taxonomy" id="2212850"/>
    <lineage>
        <taxon>Archaea</taxon>
        <taxon>Methanobacteriati</taxon>
        <taxon>Methanobacteriota</taxon>
        <taxon>Stenosarchaea group</taxon>
        <taxon>Halobacteria</taxon>
        <taxon>Halobacteriales</taxon>
        <taxon>Natronomonadaceae</taxon>
        <taxon>Halosegnis</taxon>
    </lineage>
</organism>
<dbReference type="Gene3D" id="3.40.50.970">
    <property type="match status" value="2"/>
</dbReference>
<evidence type="ECO:0000313" key="11">
    <source>
        <dbReference type="Proteomes" id="UP000326302"/>
    </source>
</evidence>
<dbReference type="InterPro" id="IPR029061">
    <property type="entry name" value="THDP-binding"/>
</dbReference>
<dbReference type="EMBL" id="QMDY01000006">
    <property type="protein sequence ID" value="KAB7516593.1"/>
    <property type="molecule type" value="Genomic_DNA"/>
</dbReference>
<accession>A0A5N5U3H2</accession>
<dbReference type="CDD" id="cd00568">
    <property type="entry name" value="TPP_enzymes"/>
    <property type="match status" value="1"/>
</dbReference>
<dbReference type="InterPro" id="IPR000399">
    <property type="entry name" value="TPP-bd_CS"/>
</dbReference>
<accession>A0A5N5UD78</accession>
<dbReference type="GO" id="GO:0009099">
    <property type="term" value="P:L-valine biosynthetic process"/>
    <property type="evidence" value="ECO:0007669"/>
    <property type="project" value="TreeGrafter"/>
</dbReference>
<dbReference type="Gene3D" id="3.40.50.1220">
    <property type="entry name" value="TPP-binding domain"/>
    <property type="match status" value="1"/>
</dbReference>
<dbReference type="GO" id="GO:0005948">
    <property type="term" value="C:acetolactate synthase complex"/>
    <property type="evidence" value="ECO:0007669"/>
    <property type="project" value="TreeGrafter"/>
</dbReference>
<dbReference type="GO" id="GO:0003984">
    <property type="term" value="F:acetolactate synthase activity"/>
    <property type="evidence" value="ECO:0007669"/>
    <property type="project" value="TreeGrafter"/>
</dbReference>
<protein>
    <submittedName>
        <fullName evidence="8">Thiamine pyrophosphate-binding protein</fullName>
    </submittedName>
</protein>
<evidence type="ECO:0000313" key="8">
    <source>
        <dbReference type="EMBL" id="KAB7513103.1"/>
    </source>
</evidence>
<dbReference type="Pfam" id="PF02775">
    <property type="entry name" value="TPP_enzyme_C"/>
    <property type="match status" value="1"/>
</dbReference>
<evidence type="ECO:0000259" key="6">
    <source>
        <dbReference type="Pfam" id="PF02775"/>
    </source>
</evidence>
<dbReference type="Proteomes" id="UP000326207">
    <property type="component" value="Unassembled WGS sequence"/>
</dbReference>
<dbReference type="PANTHER" id="PTHR18968:SF167">
    <property type="entry name" value="ACETOLACTATE SYNTHASE LARGE SUBUNIT ILVB2-RELATED"/>
    <property type="match status" value="1"/>
</dbReference>
<evidence type="ECO:0000313" key="9">
    <source>
        <dbReference type="EMBL" id="KAB7516593.1"/>
    </source>
</evidence>
<comment type="caution">
    <text evidence="8">The sequence shown here is derived from an EMBL/GenBank/DDBJ whole genome shotgun (WGS) entry which is preliminary data.</text>
</comment>
<dbReference type="RefSeq" id="WP_152120947.1">
    <property type="nucleotide sequence ID" value="NZ_QJOW01000007.1"/>
</dbReference>
<gene>
    <name evidence="8" type="ORF">DMP03_12840</name>
    <name evidence="9" type="ORF">DP108_10725</name>
</gene>
<dbReference type="Pfam" id="PF00205">
    <property type="entry name" value="TPP_enzyme_M"/>
    <property type="match status" value="1"/>
</dbReference>
<sequence>MDDSSDATTTVGEAVVAAMAETGIDAAFGIPGKQTLPLNEAMAGNDIRYVVARHETAVSHQAWGYAETTGRPAATVVIPGPGDLNAANGLKNAYNDCTPLLHVAVETAPEVRGGDGIHETPPEVYDELVKANYTVESPASAAAVVTEAVEEATTHPKGPVRVGIPKTFLGQAVASVDAGEARTTGPKRPAPDALARARDLLSDATRPAILAGGGVRASDAAASLETLAAHLNAPVVTTYKGKGTLAEDHPLSAGVLCGGTSPEVAAVLEDADALLAVGTDFDAVATGEWGYDLPDRLVHVTYHASDIGTGYDPAVGVLADADATLRALHDSLPAGDGDGKTRAREARTADRARLDALLGEHDGQLTSVEALRAVREVIPREATVAVDAGGFRIWALVSFPAYGPRRYVNPGSWATMGTGLPSAIGAKVADPDREVVALTGDGGLMMCLHELHTLAAEELDVTVVVFRNDDYAIISEEATRSYGLEAVAYGWGETPVEFTALAESMGVAGYRAGSPEEIADTVAKARASDGPSLVEVRTDPTEPQASEWMRR</sequence>
<evidence type="ECO:0000313" key="10">
    <source>
        <dbReference type="Proteomes" id="UP000326207"/>
    </source>
</evidence>
<feature type="domain" description="Thiamine pyrophosphate enzyme N-terminal TPP-binding" evidence="7">
    <location>
        <begin position="10"/>
        <end position="113"/>
    </location>
</feature>
<dbReference type="InterPro" id="IPR011766">
    <property type="entry name" value="TPP_enzyme_TPP-bd"/>
</dbReference>
<dbReference type="SUPFAM" id="SSF52467">
    <property type="entry name" value="DHS-like NAD/FAD-binding domain"/>
    <property type="match status" value="1"/>
</dbReference>
<reference evidence="10 11" key="1">
    <citation type="submission" date="2019-10" db="EMBL/GenBank/DDBJ databases">
        <title>Unraveling microbial dark matter from salterns through culturing: the case of the genus Halosegnis.</title>
        <authorList>
            <person name="Duran-Viseras A."/>
            <person name="Andrei A.-S."/>
            <person name="Vera-Gargallo B."/>
            <person name="Ghai R."/>
            <person name="Sanchez-Porro C."/>
            <person name="Ventosa A."/>
        </authorList>
    </citation>
    <scope>NUCLEOTIDE SEQUENCE [LARGE SCALE GENOMIC DNA]</scope>
    <source>
        <strain evidence="8 11">F17-44</strain>
        <strain evidence="9 10">F19-13</strain>
    </source>
</reference>
<evidence type="ECO:0000259" key="7">
    <source>
        <dbReference type="Pfam" id="PF02776"/>
    </source>
</evidence>
<evidence type="ECO:0000256" key="3">
    <source>
        <dbReference type="RuleBase" id="RU362132"/>
    </source>
</evidence>
<dbReference type="GO" id="GO:0000287">
    <property type="term" value="F:magnesium ion binding"/>
    <property type="evidence" value="ECO:0007669"/>
    <property type="project" value="InterPro"/>
</dbReference>
<dbReference type="SUPFAM" id="SSF52518">
    <property type="entry name" value="Thiamin diphosphate-binding fold (THDP-binding)"/>
    <property type="match status" value="2"/>
</dbReference>
<keyword evidence="2 3" id="KW-0786">Thiamine pyrophosphate</keyword>
<dbReference type="OrthoDB" id="6837at2157"/>
<dbReference type="GO" id="GO:0009097">
    <property type="term" value="P:isoleucine biosynthetic process"/>
    <property type="evidence" value="ECO:0007669"/>
    <property type="project" value="TreeGrafter"/>
</dbReference>
<dbReference type="PROSITE" id="PS00187">
    <property type="entry name" value="TPP_ENZYMES"/>
    <property type="match status" value="1"/>
</dbReference>
<proteinExistence type="inferred from homology"/>
<dbReference type="EMBL" id="QJOW01000007">
    <property type="protein sequence ID" value="KAB7513103.1"/>
    <property type="molecule type" value="Genomic_DNA"/>
</dbReference>
<dbReference type="GO" id="GO:0030976">
    <property type="term" value="F:thiamine pyrophosphate binding"/>
    <property type="evidence" value="ECO:0007669"/>
    <property type="project" value="InterPro"/>
</dbReference>
<comment type="similarity">
    <text evidence="1 3">Belongs to the TPP enzyme family.</text>
</comment>
<evidence type="ECO:0000256" key="1">
    <source>
        <dbReference type="ARBA" id="ARBA00007812"/>
    </source>
</evidence>
<dbReference type="CDD" id="cd07035">
    <property type="entry name" value="TPP_PYR_POX_like"/>
    <property type="match status" value="1"/>
</dbReference>
<dbReference type="AlphaFoldDB" id="A0A5N5U3H2"/>
<dbReference type="PANTHER" id="PTHR18968">
    <property type="entry name" value="THIAMINE PYROPHOSPHATE ENZYMES"/>
    <property type="match status" value="1"/>
</dbReference>
<dbReference type="Pfam" id="PF02776">
    <property type="entry name" value="TPP_enzyme_N"/>
    <property type="match status" value="1"/>
</dbReference>
<dbReference type="InterPro" id="IPR045229">
    <property type="entry name" value="TPP_enz"/>
</dbReference>
<feature type="domain" description="Thiamine pyrophosphate enzyme central" evidence="5">
    <location>
        <begin position="195"/>
        <end position="328"/>
    </location>
</feature>